<dbReference type="EMBL" id="KV928592">
    <property type="protein sequence ID" value="PIO32766.1"/>
    <property type="molecule type" value="Genomic_DNA"/>
</dbReference>
<dbReference type="EMBL" id="KV928592">
    <property type="protein sequence ID" value="PIO32765.1"/>
    <property type="molecule type" value="Genomic_DNA"/>
</dbReference>
<evidence type="ECO:0000313" key="2">
    <source>
        <dbReference type="Proteomes" id="UP000228934"/>
    </source>
</evidence>
<protein>
    <submittedName>
        <fullName evidence="1">Uncharacterized protein</fullName>
    </submittedName>
</protein>
<dbReference type="AlphaFoldDB" id="A0A2G9RXX6"/>
<dbReference type="Proteomes" id="UP000228934">
    <property type="component" value="Unassembled WGS sequence"/>
</dbReference>
<reference evidence="2" key="1">
    <citation type="journal article" date="2017" name="Nat. Commun.">
        <title>The North American bullfrog draft genome provides insight into hormonal regulation of long noncoding RNA.</title>
        <authorList>
            <person name="Hammond S.A."/>
            <person name="Warren R.L."/>
            <person name="Vandervalk B.P."/>
            <person name="Kucuk E."/>
            <person name="Khan H."/>
            <person name="Gibb E.A."/>
            <person name="Pandoh P."/>
            <person name="Kirk H."/>
            <person name="Zhao Y."/>
            <person name="Jones M."/>
            <person name="Mungall A.J."/>
            <person name="Coope R."/>
            <person name="Pleasance S."/>
            <person name="Moore R.A."/>
            <person name="Holt R.A."/>
            <person name="Round J.M."/>
            <person name="Ohora S."/>
            <person name="Walle B.V."/>
            <person name="Veldhoen N."/>
            <person name="Helbing C.C."/>
            <person name="Birol I."/>
        </authorList>
    </citation>
    <scope>NUCLEOTIDE SEQUENCE [LARGE SCALE GENOMIC DNA]</scope>
</reference>
<accession>A0A2G9RXX6</accession>
<gene>
    <name evidence="1" type="ORF">AB205_0148850</name>
</gene>
<sequence>MCQLASQAIPGKRCLSRRLLQDRSISWHCCCAFTKTMDSCELVVLGISAVLPSMQSAC</sequence>
<proteinExistence type="predicted"/>
<organism evidence="1 2">
    <name type="scientific">Aquarana catesbeiana</name>
    <name type="common">American bullfrog</name>
    <name type="synonym">Rana catesbeiana</name>
    <dbReference type="NCBI Taxonomy" id="8400"/>
    <lineage>
        <taxon>Eukaryota</taxon>
        <taxon>Metazoa</taxon>
        <taxon>Chordata</taxon>
        <taxon>Craniata</taxon>
        <taxon>Vertebrata</taxon>
        <taxon>Euteleostomi</taxon>
        <taxon>Amphibia</taxon>
        <taxon>Batrachia</taxon>
        <taxon>Anura</taxon>
        <taxon>Neobatrachia</taxon>
        <taxon>Ranoidea</taxon>
        <taxon>Ranidae</taxon>
        <taxon>Aquarana</taxon>
    </lineage>
</organism>
<reference evidence="1" key="2">
    <citation type="submission" date="2017-08" db="EMBL/GenBank/DDBJ databases">
        <title>Assembly of the North American Bullfrog Genome.</title>
        <authorList>
            <person name="Warren R.L."/>
            <person name="Vandervalk B.P."/>
            <person name="Kucuk E."/>
            <person name="Birol I."/>
            <person name="Helbing C."/>
            <person name="Pandoh P."/>
            <person name="Behsaz B."/>
            <person name="Mohamadi H."/>
            <person name="Chu J."/>
            <person name="Jackman S."/>
            <person name="Hammond S.A."/>
            <person name="Veldhoen N."/>
            <person name="Kirk H."/>
            <person name="Zhao Y."/>
            <person name="Coope R."/>
            <person name="Pleasance S."/>
            <person name="Moore R."/>
            <person name="Holt R."/>
        </authorList>
    </citation>
    <scope>NUCLEOTIDE SEQUENCE</scope>
    <source>
        <strain evidence="1">Bruno</strain>
        <tissue evidence="1">Liver</tissue>
    </source>
</reference>
<keyword evidence="2" id="KW-1185">Reference proteome</keyword>
<name>A0A2G9RXX6_AQUCT</name>
<evidence type="ECO:0000313" key="1">
    <source>
        <dbReference type="EMBL" id="PIO32766.1"/>
    </source>
</evidence>